<dbReference type="OrthoDB" id="1938625at2759"/>
<feature type="compositionally biased region" description="Low complexity" evidence="1">
    <location>
        <begin position="371"/>
        <end position="385"/>
    </location>
</feature>
<feature type="region of interest" description="Disordered" evidence="1">
    <location>
        <begin position="403"/>
        <end position="449"/>
    </location>
</feature>
<evidence type="ECO:0000313" key="5">
    <source>
        <dbReference type="Proteomes" id="UP000245207"/>
    </source>
</evidence>
<evidence type="ECO:0000256" key="1">
    <source>
        <dbReference type="SAM" id="MobiDB-lite"/>
    </source>
</evidence>
<dbReference type="Gene3D" id="3.60.10.10">
    <property type="entry name" value="Endonuclease/exonuclease/phosphatase"/>
    <property type="match status" value="1"/>
</dbReference>
<feature type="region of interest" description="Disordered" evidence="1">
    <location>
        <begin position="466"/>
        <end position="487"/>
    </location>
</feature>
<name>A0A2U1NMM4_ARTAN</name>
<feature type="region of interest" description="Disordered" evidence="1">
    <location>
        <begin position="371"/>
        <end position="390"/>
    </location>
</feature>
<organism evidence="4 5">
    <name type="scientific">Artemisia annua</name>
    <name type="common">Sweet wormwood</name>
    <dbReference type="NCBI Taxonomy" id="35608"/>
    <lineage>
        <taxon>Eukaryota</taxon>
        <taxon>Viridiplantae</taxon>
        <taxon>Streptophyta</taxon>
        <taxon>Embryophyta</taxon>
        <taxon>Tracheophyta</taxon>
        <taxon>Spermatophyta</taxon>
        <taxon>Magnoliopsida</taxon>
        <taxon>eudicotyledons</taxon>
        <taxon>Gunneridae</taxon>
        <taxon>Pentapetalae</taxon>
        <taxon>asterids</taxon>
        <taxon>campanulids</taxon>
        <taxon>Asterales</taxon>
        <taxon>Asteraceae</taxon>
        <taxon>Asteroideae</taxon>
        <taxon>Anthemideae</taxon>
        <taxon>Artemisiinae</taxon>
        <taxon>Artemisia</taxon>
    </lineage>
</organism>
<dbReference type="CDD" id="cd01650">
    <property type="entry name" value="RT_nLTR_like"/>
    <property type="match status" value="1"/>
</dbReference>
<evidence type="ECO:0000259" key="3">
    <source>
        <dbReference type="Pfam" id="PF13966"/>
    </source>
</evidence>
<keyword evidence="5" id="KW-1185">Reference proteome</keyword>
<dbReference type="STRING" id="35608.A0A2U1NMM4"/>
<sequence length="1742" mass="198361">MRAKRNTKMPAHFDNSVMTTSRNKNKQKNESSISDTEISQNKIANGKGKKDTVNRKEASAGKMNNSEGCSKENGKECVAEQEVNVTSENEKVDGGVQNSEVNKSDGDKDNVVNQGDVVKDGSTVGVENVDQKEEVNGKKLGNEEQNSGVKNKSYAAATGNLNDLSKKLFAVPTEIDEDGLDKVVNSGPWMVSNKPFFVQKWDNHVCLDKKEPDVLPIWIKLGNVPLEAWTTHGISALASRLGKPLVMDSVTGDMCRLGVGRIGFARVLVEVSAKKCLPDLIEVVYRDRDKVEVCRKVVKVETEWVPLRCTECCVFGHSDKNCGKQVNKVNQDNVEKVNEQAVGKDKVNEGNANDGFEEVRNMKKFGGWNKNRTQNFKNNNHFQKNGDILNKGKTTHQVMYQRKNQEKQHENVNKDPEKEKTPTKENANSGNQKERNQSNKSSSNTRGAWNVRGEILDAFKRSANKYSMLDPDGNDNATTSGTNETEETEDVYVDETGMGQCMEGEMLKGMDKGYCRMGMEYKISVMDLKIGCWNIRGMGTYDKQKEMRNFISDEKLHVCAVLETQIKSKLQKIGDSVYGNWSWTNNMSYCDKGCRIMVGWNNAIVNVNIIHVAKESLLCQVVDVCGSINLHVVFVYAANGGNERRMLWQDLVIYRRIISNKAWAKMGDFNVTLFPKEHSTGGSSMTKDMNEFKDCIDLIEVEDIASSGLFYTWTKNLHMAKESLLCQVVDVCGSINLHVVFVYAANGGNERRMLWQDLVIYRRIISNKAWAMMGDFNVTLFPKEHSTGGSSMTKDMNEFKDCIDLIEVEDIASSGLFYTWTKNLHKAKAGDNTGILKKLDRVMGNEDFISNYTHAYALFLPYLISDHCPVVLVMPNSFQIRKKTFKFANFVADKQEFLNVVKNQWIDNTEGCQMFKTVKKLKGIKKHMKELAWKNGDVFEKVINLRDALKQVQIKIDKDPDDKVLRQEESSILKEYVEAVKDEEKLLLQKSKVKWLSVGDRNNAFFHKTLKSRQHRGRIEIIHDEAGKKYEGGSVAMQFVEHFQKFLGIQVPVRKMIDMDNVICNKLTTNEAEAMINRVSDEEIKAAMFQIDDNKAPGPDGFTSCFFKKAWSVIGKDVCNAIREFFETGKLLKEINSTIITLVPKSQNPTKVSEFRPIACCNVLYKCISKILTERMKSCLGKLVSQNQSAFIRPNRNIRDNILLAQEVLKGYDRKEGPKRIALKVDIQKAYDTVNWEFLEDILRSGRGSPYLFTLVMELLSVIVHNKVEHTDGFKYHFGCKQLKITHICFADDLLMFCYGDSTSVKVYRDAIEEFGSYSGVLPNYNKSTIIFGSMNDEDKQRILSIVPFKVEKLPIRYLGVPLTSKRLGVKDCKSLIDKVKSRIFNWKNKCLTYAGRLQLIAAVLESLHVYWASVFLLPQTIINDINKLLKIFLWNQGEIFKGKAKVSWKNICKPKKQGGLGLKDLGIWNKAMIAKHLWNIADDKKTLWVKWISTVKFKGRNIWAVNEDVSVVGNIVTIVGDGKKASMWFDNWSSLGALNSMLTYRDLYDARLSMDMKVADLSVNDCWQWPSEWHDKFPMIVQLQNIALDNNKKDQIAWKSRNGKLGKFKVQNAYFDLQDENNEVNWWKLVWFSQNIPKHSFVLWMAILNKLNTQDKVRSWGSYDLMVCPLCYSDMDSHSHLFFKCSYEKMLLKMGSKCNNLEWNGLINDFASQSNGNSIGSIIRRLCLAISVYLIWQESQK</sequence>
<feature type="region of interest" description="Disordered" evidence="1">
    <location>
        <begin position="1"/>
        <end position="116"/>
    </location>
</feature>
<feature type="compositionally biased region" description="Basic and acidic residues" evidence="1">
    <location>
        <begin position="403"/>
        <end position="423"/>
    </location>
</feature>
<keyword evidence="4" id="KW-0695">RNA-directed DNA polymerase</keyword>
<feature type="compositionally biased region" description="Basic and acidic residues" evidence="1">
    <location>
        <begin position="69"/>
        <end position="78"/>
    </location>
</feature>
<feature type="compositionally biased region" description="Basic and acidic residues" evidence="1">
    <location>
        <begin position="48"/>
        <end position="59"/>
    </location>
</feature>
<keyword evidence="4" id="KW-0548">Nucleotidyltransferase</keyword>
<dbReference type="PANTHER" id="PTHR33116">
    <property type="entry name" value="REVERSE TRANSCRIPTASE ZINC-BINDING DOMAIN-CONTAINING PROTEIN-RELATED-RELATED"/>
    <property type="match status" value="1"/>
</dbReference>
<feature type="domain" description="Reverse transcriptase zinc-binding" evidence="3">
    <location>
        <begin position="1609"/>
        <end position="1690"/>
    </location>
</feature>
<dbReference type="InterPro" id="IPR026960">
    <property type="entry name" value="RVT-Znf"/>
</dbReference>
<keyword evidence="4" id="KW-0808">Transferase</keyword>
<feature type="compositionally biased region" description="Polar residues" evidence="1">
    <location>
        <begin position="30"/>
        <end position="43"/>
    </location>
</feature>
<comment type="caution">
    <text evidence="4">The sequence shown here is derived from an EMBL/GenBank/DDBJ whole genome shotgun (WGS) entry which is preliminary data.</text>
</comment>
<dbReference type="InterPro" id="IPR036691">
    <property type="entry name" value="Endo/exonu/phosph_ase_sf"/>
</dbReference>
<evidence type="ECO:0000259" key="2">
    <source>
        <dbReference type="Pfam" id="PF00078"/>
    </source>
</evidence>
<dbReference type="InterPro" id="IPR000477">
    <property type="entry name" value="RT_dom"/>
</dbReference>
<reference evidence="4 5" key="1">
    <citation type="journal article" date="2018" name="Mol. Plant">
        <title>The genome of Artemisia annua provides insight into the evolution of Asteraceae family and artemisinin biosynthesis.</title>
        <authorList>
            <person name="Shen Q."/>
            <person name="Zhang L."/>
            <person name="Liao Z."/>
            <person name="Wang S."/>
            <person name="Yan T."/>
            <person name="Shi P."/>
            <person name="Liu M."/>
            <person name="Fu X."/>
            <person name="Pan Q."/>
            <person name="Wang Y."/>
            <person name="Lv Z."/>
            <person name="Lu X."/>
            <person name="Zhang F."/>
            <person name="Jiang W."/>
            <person name="Ma Y."/>
            <person name="Chen M."/>
            <person name="Hao X."/>
            <person name="Li L."/>
            <person name="Tang Y."/>
            <person name="Lv G."/>
            <person name="Zhou Y."/>
            <person name="Sun X."/>
            <person name="Brodelius P.E."/>
            <person name="Rose J.K.C."/>
            <person name="Tang K."/>
        </authorList>
    </citation>
    <scope>NUCLEOTIDE SEQUENCE [LARGE SCALE GENOMIC DNA]</scope>
    <source>
        <strain evidence="5">cv. Huhao1</strain>
        <tissue evidence="4">Leaf</tissue>
    </source>
</reference>
<gene>
    <name evidence="4" type="ORF">CTI12_AA243060</name>
</gene>
<feature type="compositionally biased region" description="Polar residues" evidence="1">
    <location>
        <begin position="438"/>
        <end position="447"/>
    </location>
</feature>
<evidence type="ECO:0000313" key="4">
    <source>
        <dbReference type="EMBL" id="PWA74759.1"/>
    </source>
</evidence>
<dbReference type="Proteomes" id="UP000245207">
    <property type="component" value="Unassembled WGS sequence"/>
</dbReference>
<protein>
    <submittedName>
        <fullName evidence="4">RNA-directed DNA polymerase, eukaryota, Reverse transcriptase zinc-binding domain protein</fullName>
    </submittedName>
</protein>
<dbReference type="EMBL" id="PKPP01002517">
    <property type="protein sequence ID" value="PWA74759.1"/>
    <property type="molecule type" value="Genomic_DNA"/>
</dbReference>
<dbReference type="Pfam" id="PF00078">
    <property type="entry name" value="RVT_1"/>
    <property type="match status" value="1"/>
</dbReference>
<dbReference type="Pfam" id="PF13966">
    <property type="entry name" value="zf-RVT"/>
    <property type="match status" value="1"/>
</dbReference>
<dbReference type="SUPFAM" id="SSF56219">
    <property type="entry name" value="DNase I-like"/>
    <property type="match status" value="2"/>
</dbReference>
<dbReference type="GO" id="GO:0003964">
    <property type="term" value="F:RNA-directed DNA polymerase activity"/>
    <property type="evidence" value="ECO:0007669"/>
    <property type="project" value="UniProtKB-KW"/>
</dbReference>
<proteinExistence type="predicted"/>
<dbReference type="PANTHER" id="PTHR33116:SF84">
    <property type="entry name" value="RNA-DIRECTED DNA POLYMERASE"/>
    <property type="match status" value="1"/>
</dbReference>
<feature type="domain" description="Reverse transcriptase" evidence="2">
    <location>
        <begin position="1145"/>
        <end position="1239"/>
    </location>
</feature>
<accession>A0A2U1NMM4</accession>